<evidence type="ECO:0000313" key="1">
    <source>
        <dbReference type="EMBL" id="SFE29026.1"/>
    </source>
</evidence>
<name>A0A1I1ZBA3_9RHOB</name>
<gene>
    <name evidence="1" type="ORF">SAMN04488523_106106</name>
</gene>
<proteinExistence type="predicted"/>
<dbReference type="Pfam" id="PF05035">
    <property type="entry name" value="DGOK"/>
    <property type="match status" value="1"/>
</dbReference>
<reference evidence="1 2" key="1">
    <citation type="submission" date="2016-10" db="EMBL/GenBank/DDBJ databases">
        <authorList>
            <person name="de Groot N.N."/>
        </authorList>
    </citation>
    <scope>NUCLEOTIDE SEQUENCE [LARGE SCALE GENOMIC DNA]</scope>
    <source>
        <strain evidence="1 2">DSM 11443</strain>
    </source>
</reference>
<protein>
    <submittedName>
        <fullName evidence="1">2-dehydro-3-deoxygalactonokinase</fullName>
    </submittedName>
</protein>
<evidence type="ECO:0000313" key="2">
    <source>
        <dbReference type="Proteomes" id="UP000198977"/>
    </source>
</evidence>
<dbReference type="GO" id="GO:0008671">
    <property type="term" value="F:2-dehydro-3-deoxygalactonokinase activity"/>
    <property type="evidence" value="ECO:0007669"/>
    <property type="project" value="InterPro"/>
</dbReference>
<dbReference type="OrthoDB" id="256574at2"/>
<dbReference type="InterPro" id="IPR007729">
    <property type="entry name" value="DGOK"/>
</dbReference>
<dbReference type="InterPro" id="IPR042257">
    <property type="entry name" value="DGOK_C"/>
</dbReference>
<keyword evidence="1" id="KW-0418">Kinase</keyword>
<sequence>MAQDISPEWIGIDHRADSASVWAMRGTEVLATRELATGVSAGANTGEADLADHLRGLISDWQIEDGTQIITCGAAAPPRDMTDFRAVPCAPLAAAPATSPLRIAGLRQATPPDLMQGDETRIAGFLSLHPDWGGVICLTGPQSRWVQISAGEVVSFQTFMTGELAALLSDRSTLQPAIATDTWDEAAFTEALAETVSRPEKLAARLYGIHAHSMLGESSATSRGRLLGYLSGAELAAARAYWLGQQIAVIGGDDLAAPYVAALAAQGVPATRASAKRMTLAGLCAAYRLLGAKA</sequence>
<accession>A0A1I1ZBA3</accession>
<keyword evidence="2" id="KW-1185">Reference proteome</keyword>
<dbReference type="Gene3D" id="3.30.420.310">
    <property type="entry name" value="2-keto-3-deoxy-galactonokinase, C-terminal domain"/>
    <property type="match status" value="1"/>
</dbReference>
<dbReference type="STRING" id="74348.SAMN04488523_106106"/>
<dbReference type="EMBL" id="FOMW01000006">
    <property type="protein sequence ID" value="SFE29026.1"/>
    <property type="molecule type" value="Genomic_DNA"/>
</dbReference>
<organism evidence="1 2">
    <name type="scientific">Sulfitobacter brevis</name>
    <dbReference type="NCBI Taxonomy" id="74348"/>
    <lineage>
        <taxon>Bacteria</taxon>
        <taxon>Pseudomonadati</taxon>
        <taxon>Pseudomonadota</taxon>
        <taxon>Alphaproteobacteria</taxon>
        <taxon>Rhodobacterales</taxon>
        <taxon>Roseobacteraceae</taxon>
        <taxon>Sulfitobacter</taxon>
    </lineage>
</organism>
<dbReference type="GO" id="GO:0034194">
    <property type="term" value="P:D-galactonate catabolic process"/>
    <property type="evidence" value="ECO:0007669"/>
    <property type="project" value="InterPro"/>
</dbReference>
<dbReference type="Proteomes" id="UP000198977">
    <property type="component" value="Unassembled WGS sequence"/>
</dbReference>
<dbReference type="AlphaFoldDB" id="A0A1I1ZBA3"/>
<dbReference type="RefSeq" id="WP_093923671.1">
    <property type="nucleotide sequence ID" value="NZ_FOMW01000006.1"/>
</dbReference>
<keyword evidence="1" id="KW-0808">Transferase</keyword>